<feature type="region of interest" description="Disordered" evidence="1">
    <location>
        <begin position="58"/>
        <end position="77"/>
    </location>
</feature>
<proteinExistence type="predicted"/>
<gene>
    <name evidence="2" type="ORF">Cci01nite_15910</name>
</gene>
<comment type="caution">
    <text evidence="2">The sequence shown here is derived from an EMBL/GenBank/DDBJ whole genome shotgun (WGS) entry which is preliminary data.</text>
</comment>
<reference evidence="2 3" key="1">
    <citation type="submission" date="2021-01" db="EMBL/GenBank/DDBJ databases">
        <title>Whole genome shotgun sequence of Catellatospora citrea NBRC 14495.</title>
        <authorList>
            <person name="Komaki H."/>
            <person name="Tamura T."/>
        </authorList>
    </citation>
    <scope>NUCLEOTIDE SEQUENCE [LARGE SCALE GENOMIC DNA]</scope>
    <source>
        <strain evidence="2 3">NBRC 14495</strain>
    </source>
</reference>
<feature type="compositionally biased region" description="Basic and acidic residues" evidence="1">
    <location>
        <begin position="1"/>
        <end position="12"/>
    </location>
</feature>
<keyword evidence="3" id="KW-1185">Reference proteome</keyword>
<feature type="region of interest" description="Disordered" evidence="1">
    <location>
        <begin position="1"/>
        <end position="48"/>
    </location>
</feature>
<sequence>MRGVEARRRVAEQETDQAGDGEGGDADERTAAQDPKHDQHTLPVSDQRRVIIADRPRCGKGPVVLGRLTAPAGPMPR</sequence>
<accession>A0A8J3K4W1</accession>
<evidence type="ECO:0000256" key="1">
    <source>
        <dbReference type="SAM" id="MobiDB-lite"/>
    </source>
</evidence>
<organism evidence="2 3">
    <name type="scientific">Catellatospora citrea</name>
    <dbReference type="NCBI Taxonomy" id="53366"/>
    <lineage>
        <taxon>Bacteria</taxon>
        <taxon>Bacillati</taxon>
        <taxon>Actinomycetota</taxon>
        <taxon>Actinomycetes</taxon>
        <taxon>Micromonosporales</taxon>
        <taxon>Micromonosporaceae</taxon>
        <taxon>Catellatospora</taxon>
    </lineage>
</organism>
<protein>
    <submittedName>
        <fullName evidence="2">Uncharacterized protein</fullName>
    </submittedName>
</protein>
<name>A0A8J3K4W1_9ACTN</name>
<feature type="compositionally biased region" description="Acidic residues" evidence="1">
    <location>
        <begin position="13"/>
        <end position="25"/>
    </location>
</feature>
<dbReference type="Proteomes" id="UP000659904">
    <property type="component" value="Unassembled WGS sequence"/>
</dbReference>
<evidence type="ECO:0000313" key="2">
    <source>
        <dbReference type="EMBL" id="GIF96497.1"/>
    </source>
</evidence>
<dbReference type="AlphaFoldDB" id="A0A8J3K4W1"/>
<dbReference type="EMBL" id="BONH01000005">
    <property type="protein sequence ID" value="GIF96497.1"/>
    <property type="molecule type" value="Genomic_DNA"/>
</dbReference>
<feature type="compositionally biased region" description="Basic and acidic residues" evidence="1">
    <location>
        <begin position="26"/>
        <end position="48"/>
    </location>
</feature>
<evidence type="ECO:0000313" key="3">
    <source>
        <dbReference type="Proteomes" id="UP000659904"/>
    </source>
</evidence>